<dbReference type="AlphaFoldDB" id="A0A2X3KZ23"/>
<accession>A0A2X3KZ23</accession>
<evidence type="ECO:0000313" key="3">
    <source>
        <dbReference type="Proteomes" id="UP000249818"/>
    </source>
</evidence>
<dbReference type="InterPro" id="IPR001279">
    <property type="entry name" value="Metallo-B-lactamas"/>
</dbReference>
<dbReference type="PANTHER" id="PTHR42663">
    <property type="entry name" value="HYDROLASE C777.06C-RELATED-RELATED"/>
    <property type="match status" value="1"/>
</dbReference>
<dbReference type="Proteomes" id="UP000249818">
    <property type="component" value="Chromosome BARAN1"/>
</dbReference>
<dbReference type="PANTHER" id="PTHR42663:SF6">
    <property type="entry name" value="HYDROLASE C777.06C-RELATED"/>
    <property type="match status" value="1"/>
</dbReference>
<reference evidence="3" key="1">
    <citation type="submission" date="2018-05" db="EMBL/GenBank/DDBJ databases">
        <authorList>
            <person name="Hao L."/>
        </authorList>
    </citation>
    <scope>NUCLEOTIDE SEQUENCE [LARGE SCALE GENOMIC DNA]</scope>
</reference>
<dbReference type="KEGG" id="bana:BARAN1_0164"/>
<dbReference type="Pfam" id="PF12706">
    <property type="entry name" value="Lactamase_B_2"/>
    <property type="match status" value="1"/>
</dbReference>
<keyword evidence="3" id="KW-1185">Reference proteome</keyword>
<dbReference type="Gene3D" id="3.60.15.10">
    <property type="entry name" value="Ribonuclease Z/Hydroxyacylglutathione hydrolase-like"/>
    <property type="match status" value="1"/>
</dbReference>
<name>A0A2X3KZ23_9BACT</name>
<dbReference type="OrthoDB" id="9800940at2"/>
<evidence type="ECO:0000313" key="2">
    <source>
        <dbReference type="EMBL" id="SQD92189.1"/>
    </source>
</evidence>
<gene>
    <name evidence="2" type="ORF">BARAN1_0164</name>
</gene>
<evidence type="ECO:0000259" key="1">
    <source>
        <dbReference type="Pfam" id="PF12706"/>
    </source>
</evidence>
<organism evidence="2 3">
    <name type="scientific">Candidatus Bipolaricaulis anaerobius</name>
    <dbReference type="NCBI Taxonomy" id="2026885"/>
    <lineage>
        <taxon>Bacteria</taxon>
        <taxon>Candidatus Bipolaricaulota</taxon>
        <taxon>Candidatus Bipolaricaulia</taxon>
        <taxon>Candidatus Bipolaricaulales</taxon>
        <taxon>Candidatus Bipolaricaulaceae</taxon>
        <taxon>Candidatus Bipolaricaulis</taxon>
    </lineage>
</organism>
<dbReference type="CDD" id="cd07741">
    <property type="entry name" value="metallo-hydrolase-like_MBL-fold"/>
    <property type="match status" value="1"/>
</dbReference>
<dbReference type="RefSeq" id="WP_122030441.1">
    <property type="nucleotide sequence ID" value="NZ_LS483254.1"/>
</dbReference>
<feature type="domain" description="Metallo-beta-lactamase" evidence="1">
    <location>
        <begin position="34"/>
        <end position="216"/>
    </location>
</feature>
<dbReference type="EMBL" id="LS483254">
    <property type="protein sequence ID" value="SQD92189.1"/>
    <property type="molecule type" value="Genomic_DNA"/>
</dbReference>
<protein>
    <recommendedName>
        <fullName evidence="1">Metallo-beta-lactamase domain-containing protein</fullName>
    </recommendedName>
</protein>
<sequence>MGYVKFLGTAGARFVVARQLRFSAGTWIELGGTQLLLDPGPGTLLRARRSRPPLDPANLAAILLSHKHLDHSTDVNIMVEAMTDGGYKRRGALLAPSDALEGNDPVVLRYVRPFLERIETWKEDHKICGVRIRPVPHAHGTVEAYGLVLDSTEGRVGFVTDCRFASGLAAHYAGCHLLVLNVVLKDWKPEIDHLSLPQAGEIIAAVRPKVSVLTHFGTTMLRANPRLLAAGLAESLGIPVIAASDGLTVEAAEWGGTPSHLSAAGDQADNGSGGGR</sequence>
<proteinExistence type="predicted"/>
<dbReference type="InterPro" id="IPR036866">
    <property type="entry name" value="RibonucZ/Hydroxyglut_hydro"/>
</dbReference>
<dbReference type="SUPFAM" id="SSF56281">
    <property type="entry name" value="Metallo-hydrolase/oxidoreductase"/>
    <property type="match status" value="1"/>
</dbReference>